<proteinExistence type="predicted"/>
<name>A0A5C5YZ05_9BACT</name>
<evidence type="ECO:0000313" key="3">
    <source>
        <dbReference type="Proteomes" id="UP000315010"/>
    </source>
</evidence>
<keyword evidence="1" id="KW-0472">Membrane</keyword>
<keyword evidence="1" id="KW-0812">Transmembrane</keyword>
<feature type="transmembrane region" description="Helical" evidence="1">
    <location>
        <begin position="69"/>
        <end position="89"/>
    </location>
</feature>
<gene>
    <name evidence="2" type="ORF">CA13_17510</name>
</gene>
<dbReference type="AlphaFoldDB" id="A0A5C5YZ05"/>
<keyword evidence="3" id="KW-1185">Reference proteome</keyword>
<dbReference type="EMBL" id="SJPJ01000001">
    <property type="protein sequence ID" value="TWT80338.1"/>
    <property type="molecule type" value="Genomic_DNA"/>
</dbReference>
<protein>
    <submittedName>
        <fullName evidence="2">Uncharacterized protein</fullName>
    </submittedName>
</protein>
<reference evidence="2 3" key="1">
    <citation type="submission" date="2019-02" db="EMBL/GenBank/DDBJ databases">
        <title>Deep-cultivation of Planctomycetes and their phenomic and genomic characterization uncovers novel biology.</title>
        <authorList>
            <person name="Wiegand S."/>
            <person name="Jogler M."/>
            <person name="Boedeker C."/>
            <person name="Pinto D."/>
            <person name="Vollmers J."/>
            <person name="Rivas-Marin E."/>
            <person name="Kohn T."/>
            <person name="Peeters S.H."/>
            <person name="Heuer A."/>
            <person name="Rast P."/>
            <person name="Oberbeckmann S."/>
            <person name="Bunk B."/>
            <person name="Jeske O."/>
            <person name="Meyerdierks A."/>
            <person name="Storesund J.E."/>
            <person name="Kallscheuer N."/>
            <person name="Luecker S."/>
            <person name="Lage O.M."/>
            <person name="Pohl T."/>
            <person name="Merkel B.J."/>
            <person name="Hornburger P."/>
            <person name="Mueller R.-W."/>
            <person name="Bruemmer F."/>
            <person name="Labrenz M."/>
            <person name="Spormann A.M."/>
            <person name="Op Den Camp H."/>
            <person name="Overmann J."/>
            <person name="Amann R."/>
            <person name="Jetten M.S.M."/>
            <person name="Mascher T."/>
            <person name="Medema M.H."/>
            <person name="Devos D.P."/>
            <person name="Kaster A.-K."/>
            <person name="Ovreas L."/>
            <person name="Rohde M."/>
            <person name="Galperin M.Y."/>
            <person name="Jogler C."/>
        </authorList>
    </citation>
    <scope>NUCLEOTIDE SEQUENCE [LARGE SCALE GENOMIC DNA]</scope>
    <source>
        <strain evidence="2 3">CA13</strain>
    </source>
</reference>
<evidence type="ECO:0000313" key="2">
    <source>
        <dbReference type="EMBL" id="TWT80338.1"/>
    </source>
</evidence>
<sequence length="120" mass="13157">MLVMVSLYDSVLMAVGLTQKVLREFAWWSGSQRQMVAVFWAISIPNSLSIVLIASGADKDRLCNDEMRLCGIVSVFCSVGLVRCGVVILLCFDLQLPVDSVQRVALCCVLLFSLAVPSTR</sequence>
<keyword evidence="1" id="KW-1133">Transmembrane helix</keyword>
<accession>A0A5C5YZ05</accession>
<feature type="transmembrane region" description="Helical" evidence="1">
    <location>
        <begin position="101"/>
        <end position="119"/>
    </location>
</feature>
<organism evidence="2 3">
    <name type="scientific">Novipirellula herctigrandis</name>
    <dbReference type="NCBI Taxonomy" id="2527986"/>
    <lineage>
        <taxon>Bacteria</taxon>
        <taxon>Pseudomonadati</taxon>
        <taxon>Planctomycetota</taxon>
        <taxon>Planctomycetia</taxon>
        <taxon>Pirellulales</taxon>
        <taxon>Pirellulaceae</taxon>
        <taxon>Novipirellula</taxon>
    </lineage>
</organism>
<feature type="transmembrane region" description="Helical" evidence="1">
    <location>
        <begin position="37"/>
        <end position="57"/>
    </location>
</feature>
<comment type="caution">
    <text evidence="2">The sequence shown here is derived from an EMBL/GenBank/DDBJ whole genome shotgun (WGS) entry which is preliminary data.</text>
</comment>
<evidence type="ECO:0000256" key="1">
    <source>
        <dbReference type="SAM" id="Phobius"/>
    </source>
</evidence>
<dbReference type="Proteomes" id="UP000315010">
    <property type="component" value="Unassembled WGS sequence"/>
</dbReference>